<accession>A0A2W7MJR4</accession>
<proteinExistence type="predicted"/>
<protein>
    <submittedName>
        <fullName evidence="1">Uncharacterized protein</fullName>
    </submittedName>
</protein>
<name>A0A2W7MJR4_9BACI</name>
<keyword evidence="2" id="KW-1185">Reference proteome</keyword>
<evidence type="ECO:0000313" key="1">
    <source>
        <dbReference type="EMBL" id="PZX07397.1"/>
    </source>
</evidence>
<reference evidence="1 2" key="1">
    <citation type="submission" date="2018-06" db="EMBL/GenBank/DDBJ databases">
        <title>Genomic Encyclopedia of Type Strains, Phase IV (KMG-IV): sequencing the most valuable type-strain genomes for metagenomic binning, comparative biology and taxonomic classification.</title>
        <authorList>
            <person name="Goeker M."/>
        </authorList>
    </citation>
    <scope>NUCLEOTIDE SEQUENCE [LARGE SCALE GENOMIC DNA]</scope>
    <source>
        <strain evidence="1 2">DSM 5</strain>
    </source>
</reference>
<dbReference type="RefSeq" id="WP_111438049.1">
    <property type="nucleotide sequence ID" value="NZ_QKZI01000001.1"/>
</dbReference>
<organism evidence="1 2">
    <name type="scientific">Psychrobacillus insolitus</name>
    <dbReference type="NCBI Taxonomy" id="1461"/>
    <lineage>
        <taxon>Bacteria</taxon>
        <taxon>Bacillati</taxon>
        <taxon>Bacillota</taxon>
        <taxon>Bacilli</taxon>
        <taxon>Bacillales</taxon>
        <taxon>Bacillaceae</taxon>
        <taxon>Psychrobacillus</taxon>
    </lineage>
</organism>
<gene>
    <name evidence="1" type="ORF">C7437_101510</name>
</gene>
<dbReference type="AlphaFoldDB" id="A0A2W7MJR4"/>
<dbReference type="EMBL" id="QKZI01000001">
    <property type="protein sequence ID" value="PZX07397.1"/>
    <property type="molecule type" value="Genomic_DNA"/>
</dbReference>
<dbReference type="OrthoDB" id="2800840at2"/>
<sequence length="455" mass="52736">MDSMVIREIEKITEEYFTLLEDYFGTIYIPGLDVSLQAFRIEKYQLASKMLIASIEDLQKDLFNFWEKHADRMISFINNSNIFKTTYCGNISPLNHNGFINRTALYVDTILIKEPIGYLMFTKPISTDEAYIYNIIQHAFNLFELKKLFFGEGAIPLFIIIPPIFDEKGQNEIYGIAEEYGTQYVNNVLESDFNEREEIFEYLSSINDLETIKQLIKNPQLIDFRGMSVEDYLMEVHENISGTFQNGNDFSIGKTLAFKIFGQFSNISYELTHAIGLNSQIIFDRSDYWDLYKNHFIFKSDPDTLILESLQQSEFKWLINYDMEKFNILRNEEELVQLRNILRKNIYNANNALTSEKVKYQVLSNIEEAFLDHTFMIDEINSKLRKKLSVDGLVVTGAAVSGLIPASLALLPLISTVTASYGIFDFVHQFSRLNKEKKELKNGVMGMLFDARTKK</sequence>
<evidence type="ECO:0000313" key="2">
    <source>
        <dbReference type="Proteomes" id="UP000248646"/>
    </source>
</evidence>
<comment type="caution">
    <text evidence="1">The sequence shown here is derived from an EMBL/GenBank/DDBJ whole genome shotgun (WGS) entry which is preliminary data.</text>
</comment>
<dbReference type="Proteomes" id="UP000248646">
    <property type="component" value="Unassembled WGS sequence"/>
</dbReference>